<evidence type="ECO:0000313" key="7">
    <source>
        <dbReference type="Proteomes" id="UP000078336"/>
    </source>
</evidence>
<evidence type="ECO:0000256" key="2">
    <source>
        <dbReference type="ARBA" id="ARBA00022741"/>
    </source>
</evidence>
<dbReference type="OrthoDB" id="9808317at2"/>
<proteinExistence type="inferred from homology"/>
<reference evidence="6 8" key="2">
    <citation type="submission" date="2019-01" db="EMBL/GenBank/DDBJ databases">
        <title>Anoxybacillus flavithermus in powdered infant formula.</title>
        <authorList>
            <person name="Rhee M.S."/>
            <person name="Choi I.-G."/>
            <person name="Cho T.J."/>
            <person name="Park B."/>
        </authorList>
    </citation>
    <scope>NUCLEOTIDE SEQUENCE [LARGE SCALE GENOMIC DNA]</scope>
    <source>
        <strain evidence="6 8">FHS-PPAM212</strain>
    </source>
</reference>
<dbReference type="GO" id="GO:0016887">
    <property type="term" value="F:ATP hydrolysis activity"/>
    <property type="evidence" value="ECO:0007669"/>
    <property type="project" value="InterPro"/>
</dbReference>
<sequence>MLNYSFVCTNPFVFCTIRTYKNIERNDIMIYTQSFTLPETIEAIIKERREMFKNNIDEQTGYTAYTPAHESILYDAIIALALGKNVLLKGPTGSGKTKLAETLSLFFGQPMHSINCSIDLDAEAMLGFKTIQQTNGQATIEFIPGPVIQAMTKGHLLYIDEINMAKPETLPILNGVLDYRKMITNPFTAEVVKAKPTFGVIAAINEGYVGTVPLNEALKNRFVVIDVPYVQGEALKRILQQQTKLTNEVLLDRFVTLSADLIVQVKQGYVSEEAASIRALIDACDLAVYIPPRRAIERAIVEKLEDEREKAAVRNLAETLFDE</sequence>
<dbReference type="AlphaFoldDB" id="A0A178T4P4"/>
<dbReference type="Pfam" id="PF08406">
    <property type="entry name" value="CbbQ_C"/>
    <property type="match status" value="1"/>
</dbReference>
<gene>
    <name evidence="6" type="ORF">EA138_11585</name>
    <name evidence="5" type="ORF">TAF16_2494</name>
</gene>
<dbReference type="InterPro" id="IPR003593">
    <property type="entry name" value="AAA+_ATPase"/>
</dbReference>
<dbReference type="InterPro" id="IPR050764">
    <property type="entry name" value="CbbQ/NirQ/NorQ/GpvN"/>
</dbReference>
<keyword evidence="7" id="KW-1185">Reference proteome</keyword>
<protein>
    <submittedName>
        <fullName evidence="5">Nitric oxide reductase activation protein NorQ</fullName>
    </submittedName>
</protein>
<dbReference type="InterPro" id="IPR013615">
    <property type="entry name" value="CbbQ_C"/>
</dbReference>
<keyword evidence="3" id="KW-0067">ATP-binding</keyword>
<evidence type="ECO:0000313" key="6">
    <source>
        <dbReference type="EMBL" id="RWU09421.1"/>
    </source>
</evidence>
<evidence type="ECO:0000256" key="1">
    <source>
        <dbReference type="ARBA" id="ARBA00009417"/>
    </source>
</evidence>
<dbReference type="GO" id="GO:0005524">
    <property type="term" value="F:ATP binding"/>
    <property type="evidence" value="ECO:0007669"/>
    <property type="project" value="UniProtKB-KW"/>
</dbReference>
<dbReference type="EMBL" id="LUCQ01000155">
    <property type="protein sequence ID" value="OAO76548.1"/>
    <property type="molecule type" value="Genomic_DNA"/>
</dbReference>
<dbReference type="Pfam" id="PF07728">
    <property type="entry name" value="AAA_5"/>
    <property type="match status" value="1"/>
</dbReference>
<evidence type="ECO:0000313" key="8">
    <source>
        <dbReference type="Proteomes" id="UP000286434"/>
    </source>
</evidence>
<dbReference type="Gene3D" id="3.40.50.300">
    <property type="entry name" value="P-loop containing nucleotide triphosphate hydrolases"/>
    <property type="match status" value="1"/>
</dbReference>
<name>A0A178T4P4_9BACL</name>
<dbReference type="PANTHER" id="PTHR42759:SF1">
    <property type="entry name" value="MAGNESIUM-CHELATASE SUBUNIT CHLD"/>
    <property type="match status" value="1"/>
</dbReference>
<comment type="caution">
    <text evidence="5">The sequence shown here is derived from an EMBL/GenBank/DDBJ whole genome shotgun (WGS) entry which is preliminary data.</text>
</comment>
<evidence type="ECO:0000259" key="4">
    <source>
        <dbReference type="SMART" id="SM00382"/>
    </source>
</evidence>
<dbReference type="Proteomes" id="UP000078336">
    <property type="component" value="Unassembled WGS sequence"/>
</dbReference>
<dbReference type="InterPro" id="IPR011704">
    <property type="entry name" value="ATPase_dyneun-rel_AAA"/>
</dbReference>
<dbReference type="InterPro" id="IPR001270">
    <property type="entry name" value="ClpA/B"/>
</dbReference>
<keyword evidence="2" id="KW-0547">Nucleotide-binding</keyword>
<dbReference type="CDD" id="cd00009">
    <property type="entry name" value="AAA"/>
    <property type="match status" value="1"/>
</dbReference>
<comment type="similarity">
    <text evidence="1">Belongs to the CbbQ/NirQ/NorQ/GpvN family.</text>
</comment>
<dbReference type="PRINTS" id="PR00300">
    <property type="entry name" value="CLPPROTEASEA"/>
</dbReference>
<evidence type="ECO:0000313" key="5">
    <source>
        <dbReference type="EMBL" id="OAO76548.1"/>
    </source>
</evidence>
<dbReference type="PANTHER" id="PTHR42759">
    <property type="entry name" value="MOXR FAMILY PROTEIN"/>
    <property type="match status" value="1"/>
</dbReference>
<dbReference type="EMBL" id="SBBW01000060">
    <property type="protein sequence ID" value="RWU09421.1"/>
    <property type="molecule type" value="Genomic_DNA"/>
</dbReference>
<dbReference type="SMART" id="SM00382">
    <property type="entry name" value="AAA"/>
    <property type="match status" value="1"/>
</dbReference>
<dbReference type="PATRIC" id="fig|33934.7.peg.1296"/>
<feature type="domain" description="AAA+ ATPase" evidence="4">
    <location>
        <begin position="82"/>
        <end position="228"/>
    </location>
</feature>
<organism evidence="5 7">
    <name type="scientific">Anoxybacillus flavithermus</name>
    <dbReference type="NCBI Taxonomy" id="33934"/>
    <lineage>
        <taxon>Bacteria</taxon>
        <taxon>Bacillati</taxon>
        <taxon>Bacillota</taxon>
        <taxon>Bacilli</taxon>
        <taxon>Bacillales</taxon>
        <taxon>Anoxybacillaceae</taxon>
        <taxon>Anoxybacillus</taxon>
    </lineage>
</organism>
<dbReference type="Proteomes" id="UP000286434">
    <property type="component" value="Unassembled WGS sequence"/>
</dbReference>
<dbReference type="InterPro" id="IPR027417">
    <property type="entry name" value="P-loop_NTPase"/>
</dbReference>
<dbReference type="SUPFAM" id="SSF52540">
    <property type="entry name" value="P-loop containing nucleoside triphosphate hydrolases"/>
    <property type="match status" value="1"/>
</dbReference>
<evidence type="ECO:0000256" key="3">
    <source>
        <dbReference type="ARBA" id="ARBA00022840"/>
    </source>
</evidence>
<reference evidence="5 7" key="1">
    <citation type="submission" date="2016-03" db="EMBL/GenBank/DDBJ databases">
        <title>Spore heat resistance.</title>
        <authorList>
            <person name="Boekhorst J."/>
            <person name="Berendsen E.M."/>
            <person name="Wells-Bennik M.H."/>
            <person name="Kuipers O.P."/>
        </authorList>
    </citation>
    <scope>NUCLEOTIDE SEQUENCE [LARGE SCALE GENOMIC DNA]</scope>
    <source>
        <strain evidence="5 7">AF16</strain>
    </source>
</reference>
<accession>A0A178T4P4</accession>